<proteinExistence type="predicted"/>
<keyword evidence="2" id="KW-1185">Reference proteome</keyword>
<accession>A0ABP7BRV5</accession>
<evidence type="ECO:0000313" key="1">
    <source>
        <dbReference type="EMBL" id="GAA3665481.1"/>
    </source>
</evidence>
<evidence type="ECO:0000313" key="2">
    <source>
        <dbReference type="Proteomes" id="UP001500752"/>
    </source>
</evidence>
<comment type="caution">
    <text evidence="1">The sequence shown here is derived from an EMBL/GenBank/DDBJ whole genome shotgun (WGS) entry which is preliminary data.</text>
</comment>
<reference evidence="2" key="1">
    <citation type="journal article" date="2019" name="Int. J. Syst. Evol. Microbiol.">
        <title>The Global Catalogue of Microorganisms (GCM) 10K type strain sequencing project: providing services to taxonomists for standard genome sequencing and annotation.</title>
        <authorList>
            <consortium name="The Broad Institute Genomics Platform"/>
            <consortium name="The Broad Institute Genome Sequencing Center for Infectious Disease"/>
            <person name="Wu L."/>
            <person name="Ma J."/>
        </authorList>
    </citation>
    <scope>NUCLEOTIDE SEQUENCE [LARGE SCALE GENOMIC DNA]</scope>
    <source>
        <strain evidence="2">JCM 30742</strain>
    </source>
</reference>
<protein>
    <submittedName>
        <fullName evidence="1">Uncharacterized protein</fullName>
    </submittedName>
</protein>
<sequence length="113" mass="12790">MGTKLRSISLDEGVALLLKLSGYLDELEKDVSAAWFRKCAGELQEGLNRKQQLEVCRNILHSLDNGPGRIPDLYFAHPDGSPDIERTDAYLETIRAVRRFARNGVPPWSYFIV</sequence>
<dbReference type="EMBL" id="BAABEO010000001">
    <property type="protein sequence ID" value="GAA3665481.1"/>
    <property type="molecule type" value="Genomic_DNA"/>
</dbReference>
<gene>
    <name evidence="1" type="ORF">GCM10023081_00400</name>
</gene>
<dbReference type="RefSeq" id="WP_345147577.1">
    <property type="nucleotide sequence ID" value="NZ_BAABEO010000001.1"/>
</dbReference>
<dbReference type="Proteomes" id="UP001500752">
    <property type="component" value="Unassembled WGS sequence"/>
</dbReference>
<organism evidence="1 2">
    <name type="scientific">Arthrobacter ginkgonis</name>
    <dbReference type="NCBI Taxonomy" id="1630594"/>
    <lineage>
        <taxon>Bacteria</taxon>
        <taxon>Bacillati</taxon>
        <taxon>Actinomycetota</taxon>
        <taxon>Actinomycetes</taxon>
        <taxon>Micrococcales</taxon>
        <taxon>Micrococcaceae</taxon>
        <taxon>Arthrobacter</taxon>
    </lineage>
</organism>
<name>A0ABP7BRV5_9MICC</name>